<gene>
    <name evidence="2" type="ORF">AN1_LOCUS3899</name>
</gene>
<dbReference type="PANTHER" id="PTHR31111:SF132">
    <property type="entry name" value="F-BOX ASSOCIATED UBIQUITINATION EFFECTOR FAMILY PROTEIN-RELATED"/>
    <property type="match status" value="1"/>
</dbReference>
<dbReference type="Pfam" id="PF00646">
    <property type="entry name" value="F-box"/>
    <property type="match status" value="1"/>
</dbReference>
<dbReference type="InterPro" id="IPR001810">
    <property type="entry name" value="F-box_dom"/>
</dbReference>
<protein>
    <recommendedName>
        <fullName evidence="1">F-box domain-containing protein</fullName>
    </recommendedName>
</protein>
<dbReference type="PROSITE" id="PS50181">
    <property type="entry name" value="FBOX"/>
    <property type="match status" value="1"/>
</dbReference>
<dbReference type="PANTHER" id="PTHR31111">
    <property type="entry name" value="BNAA05G37150D PROTEIN-RELATED"/>
    <property type="match status" value="1"/>
</dbReference>
<evidence type="ECO:0000313" key="2">
    <source>
        <dbReference type="EMBL" id="VYS48417.1"/>
    </source>
</evidence>
<organism evidence="2 3">
    <name type="scientific">Arabidopsis thaliana</name>
    <name type="common">Mouse-ear cress</name>
    <dbReference type="NCBI Taxonomy" id="3702"/>
    <lineage>
        <taxon>Eukaryota</taxon>
        <taxon>Viridiplantae</taxon>
        <taxon>Streptophyta</taxon>
        <taxon>Embryophyta</taxon>
        <taxon>Tracheophyta</taxon>
        <taxon>Spermatophyta</taxon>
        <taxon>Magnoliopsida</taxon>
        <taxon>eudicotyledons</taxon>
        <taxon>Gunneridae</taxon>
        <taxon>Pentapetalae</taxon>
        <taxon>rosids</taxon>
        <taxon>malvids</taxon>
        <taxon>Brassicales</taxon>
        <taxon>Brassicaceae</taxon>
        <taxon>Camelineae</taxon>
        <taxon>Arabidopsis</taxon>
    </lineage>
</organism>
<dbReference type="InterPro" id="IPR017451">
    <property type="entry name" value="F-box-assoc_interact_dom"/>
</dbReference>
<name>A0A654EGL3_ARATH</name>
<dbReference type="Gene3D" id="1.20.1280.50">
    <property type="match status" value="1"/>
</dbReference>
<reference evidence="2 3" key="1">
    <citation type="submission" date="2019-11" db="EMBL/GenBank/DDBJ databases">
        <authorList>
            <person name="Jiao W.-B."/>
            <person name="Schneeberger K."/>
        </authorList>
    </citation>
    <scope>NUCLEOTIDE SEQUENCE [LARGE SCALE GENOMIC DNA]</scope>
    <source>
        <strain evidence="3">cv. An-1</strain>
    </source>
</reference>
<dbReference type="EMBL" id="CACRSJ010000104">
    <property type="protein sequence ID" value="VYS48417.1"/>
    <property type="molecule type" value="Genomic_DNA"/>
</dbReference>
<dbReference type="NCBIfam" id="TIGR01640">
    <property type="entry name" value="F_box_assoc_1"/>
    <property type="match status" value="1"/>
</dbReference>
<evidence type="ECO:0000259" key="1">
    <source>
        <dbReference type="PROSITE" id="PS50181"/>
    </source>
</evidence>
<dbReference type="Pfam" id="PF08268">
    <property type="entry name" value="FBA_3"/>
    <property type="match status" value="1"/>
</dbReference>
<dbReference type="AlphaFoldDB" id="A0A654EGL3"/>
<evidence type="ECO:0000313" key="3">
    <source>
        <dbReference type="Proteomes" id="UP000426265"/>
    </source>
</evidence>
<dbReference type="SMART" id="SM00256">
    <property type="entry name" value="FBOX"/>
    <property type="match status" value="1"/>
</dbReference>
<sequence length="398" mass="45776">MADTEKSLQSLDPIPVDVLFEIFLNLPAKFLARFVCVSKLWAKIIRNQDFIRSFSFRSFRENKQHRLLFAFKNQIKGYQENWYFFSKSTHVSTPLYEPNSLVLPDQNINKFEALVGEEPPDFESSTVCHLKKMRYQNPSYVHGLISFLYGEEQIICNPSIGKSINLPTLGSSETIIGSFLGYDPIHAQYKVLCLNKSSLQFCGHQVLTLGAQNCSWRMIQCPTPHYPGTTSVCIDGVLYYSASRGFTMHEPLNLVRFDLRTESLEIASVFPEDFKSSVKPSLINYRGKVAVSSKYFCGDFGLWVLEDAKKQQWSKEQRISIRRGVIGRLPQGLQILGTSDMGEVIFAPNYFKEFVVYFLDRKSNKIRCVELEGNTKYKFRDFCKVFTFSHFVESVMLI</sequence>
<proteinExistence type="predicted"/>
<dbReference type="SUPFAM" id="SSF81383">
    <property type="entry name" value="F-box domain"/>
    <property type="match status" value="1"/>
</dbReference>
<feature type="domain" description="F-box" evidence="1">
    <location>
        <begin position="8"/>
        <end position="54"/>
    </location>
</feature>
<accession>A0A654EGL3</accession>
<dbReference type="Proteomes" id="UP000426265">
    <property type="component" value="Unassembled WGS sequence"/>
</dbReference>
<dbReference type="ExpressionAtlas" id="A0A654EGL3">
    <property type="expression patterns" value="baseline and differential"/>
</dbReference>
<dbReference type="InterPro" id="IPR036047">
    <property type="entry name" value="F-box-like_dom_sf"/>
</dbReference>
<dbReference type="InterPro" id="IPR013187">
    <property type="entry name" value="F-box-assoc_dom_typ3"/>
</dbReference>